<protein>
    <recommendedName>
        <fullName evidence="1">Paraneoplastic antigen Ma-like C-terminal domain-containing protein</fullName>
    </recommendedName>
</protein>
<evidence type="ECO:0000259" key="1">
    <source>
        <dbReference type="Pfam" id="PF14893"/>
    </source>
</evidence>
<accession>A0A9J8BME5</accession>
<name>A0A9J8BME5_CYPCA</name>
<dbReference type="InterPro" id="IPR026523">
    <property type="entry name" value="PNMA"/>
</dbReference>
<dbReference type="AlphaFoldDB" id="A0A9J8BME5"/>
<organism evidence="2 3">
    <name type="scientific">Cyprinus carpio carpio</name>
    <dbReference type="NCBI Taxonomy" id="630221"/>
    <lineage>
        <taxon>Eukaryota</taxon>
        <taxon>Metazoa</taxon>
        <taxon>Chordata</taxon>
        <taxon>Craniata</taxon>
        <taxon>Vertebrata</taxon>
        <taxon>Euteleostomi</taxon>
        <taxon>Actinopterygii</taxon>
        <taxon>Neopterygii</taxon>
        <taxon>Teleostei</taxon>
        <taxon>Ostariophysi</taxon>
        <taxon>Cypriniformes</taxon>
        <taxon>Cyprinidae</taxon>
        <taxon>Cyprininae</taxon>
        <taxon>Cyprinus</taxon>
    </lineage>
</organism>
<reference evidence="2" key="1">
    <citation type="submission" date="2025-08" db="UniProtKB">
        <authorList>
            <consortium name="Ensembl"/>
        </authorList>
    </citation>
    <scope>IDENTIFICATION</scope>
</reference>
<dbReference type="Pfam" id="PF14893">
    <property type="entry name" value="PNMA"/>
    <property type="match status" value="1"/>
</dbReference>
<proteinExistence type="predicted"/>
<keyword evidence="3" id="KW-1185">Reference proteome</keyword>
<evidence type="ECO:0000313" key="2">
    <source>
        <dbReference type="Ensembl" id="ENSCCRP00000157653.1"/>
    </source>
</evidence>
<dbReference type="Ensembl" id="ENSCCRT00000148737.1">
    <property type="protein sequence ID" value="ENSCCRP00000157653.1"/>
    <property type="gene ID" value="ENSCCRG00000078215.1"/>
</dbReference>
<dbReference type="GeneTree" id="ENSGT01030000234522"/>
<evidence type="ECO:0000313" key="3">
    <source>
        <dbReference type="Proteomes" id="UP001108240"/>
    </source>
</evidence>
<dbReference type="PANTHER" id="PTHR23095">
    <property type="entry name" value="PARANEOPLASTIC ANTIGEN"/>
    <property type="match status" value="1"/>
</dbReference>
<dbReference type="Proteomes" id="UP001108240">
    <property type="component" value="Unplaced"/>
</dbReference>
<dbReference type="InterPro" id="IPR048270">
    <property type="entry name" value="PNMA_C"/>
</dbReference>
<sequence>MALTKDPFLQAELANWCKDAGIDETHGLMLLNVPVHTEVAEIEEAMEAVKGLGRVQENMETWMDQARLMITECDCSEKEKRRRIVESLKGPALDIIRAVRFSYPEASALQYLEALESTFGSSESGEDLYFKFRLMRQGTGEALSEFLRRMEKTLSKVVEREGLSLRLVDKVRVEQLIRGAVNSDMMLLQLRLRERKNNPPSFLSLLKEIREAEESEAARHRMSAKAKAIHFHENERASTSVIQELKAEIEELRSQISGGEPKTLSTNNARSSALLFVRPDL</sequence>
<dbReference type="PANTHER" id="PTHR23095:SF51">
    <property type="entry name" value="PARANEOPLASTIC ANTIGEN MA1 HOMOLOG-RELATED"/>
    <property type="match status" value="1"/>
</dbReference>
<feature type="domain" description="Paraneoplastic antigen Ma-like C-terminal" evidence="1">
    <location>
        <begin position="56"/>
        <end position="206"/>
    </location>
</feature>
<reference evidence="2" key="2">
    <citation type="submission" date="2025-09" db="UniProtKB">
        <authorList>
            <consortium name="Ensembl"/>
        </authorList>
    </citation>
    <scope>IDENTIFICATION</scope>
</reference>
<dbReference type="OMA" id="WCSESNI"/>